<evidence type="ECO:0000313" key="2">
    <source>
        <dbReference type="EMBL" id="ABP01043.1"/>
    </source>
</evidence>
<organism evidence="2 3">
    <name type="scientific">Ostreococcus lucimarinus (strain CCE9901)</name>
    <dbReference type="NCBI Taxonomy" id="436017"/>
    <lineage>
        <taxon>Eukaryota</taxon>
        <taxon>Viridiplantae</taxon>
        <taxon>Chlorophyta</taxon>
        <taxon>Mamiellophyceae</taxon>
        <taxon>Mamiellales</taxon>
        <taxon>Bathycoccaceae</taxon>
        <taxon>Ostreococcus</taxon>
    </lineage>
</organism>
<protein>
    <submittedName>
        <fullName evidence="2">Uncharacterized protein</fullName>
    </submittedName>
</protein>
<proteinExistence type="predicted"/>
<name>A4SB74_OSTLU</name>
<dbReference type="EMBL" id="CP000600">
    <property type="protein sequence ID" value="ABP01043.1"/>
    <property type="molecule type" value="Genomic_DNA"/>
</dbReference>
<accession>A4SB74</accession>
<keyword evidence="3" id="KW-1185">Reference proteome</keyword>
<feature type="region of interest" description="Disordered" evidence="1">
    <location>
        <begin position="31"/>
        <end position="51"/>
    </location>
</feature>
<dbReference type="HOGENOM" id="CLU_293278_0_0_1"/>
<dbReference type="Proteomes" id="UP000001568">
    <property type="component" value="Chromosome 20"/>
</dbReference>
<dbReference type="Gramene" id="ABP01043">
    <property type="protein sequence ID" value="ABP01043"/>
    <property type="gene ID" value="OSTLU_19066"/>
</dbReference>
<dbReference type="GeneID" id="5006626"/>
<dbReference type="OMA" id="GNALAMD"/>
<dbReference type="OrthoDB" id="1882119at2759"/>
<sequence>MATATRDDDDDEALEIVARACCEAMMRTCDDATDGRADEDEETAEERETETETWLGTLCATASTSGRALERALEATRRAAAMDERFTTRVCEEYDASVRRLGDAKDATLAVLIEARAWGRAREASASASDVERALRACDARSLESMAKYVLEEVKESDAHVLRAIARRDSEICVEILGALLSRLSTGVQTRAALRALEEIVQMDAAPHVDRMSSEIQRAVEYLPQLSVKEGGDIARRAVAALSKISGVAPVMALFESVEDDCSKTILGLQMLGDMMRAGNHLDAGIAALERAMVDDRSSVRQHAFVVATTLITSESIADEAMLQKAEAEAKVDAILSINEILRALSQRRETPTLSFATIQSLTSSLGLILALDVSGKSVKNREILRNSLRLLSALSECLILQAESARDTDGEQINFVDADAFDDANDKVESHVLAKLVPVVEVVLDSMLSYSTWFKEMLEQLEHPKIDEGTSETLESWITRLLFMHLQLSCGSENTRAGNVSSALCIDSCVRLSSDDAEWSPELQRHITQICAHTLRVARVSSGDMRASNQYATLMNTCARQCVETLRDNWFAFDKKELAPNSDLWSTKTTLDALQTLRALCELAVSRNASYGPDLGVLQDLMRASFTDDELENAAKEVASYGKPHLARSDYEAAGRAGVEAPVSGVVAALVTSLHHQLQETYNSRTVIDTWDRIINEVLNLLDTMLPLVENADLASASVVMLEDDIIQLRELPIEPTCHIACTILQYHRRRFPLPDCVKTASEMLKMALSYSLTSIPDELNDLLSVLNEIVTDLSSDNDQHGKIEKQDAFIALTTILVKSGDILWRHVHSKQKSLDDVEANFVSLATHSFERCISAASKLSRTDGNQKHLESQRRNASLVLAGIRLHHNTDKMSHLYDVKVLRSFELKRRQFMVVCAGVFTNLRALQLVKNSGTPLDRGLVAIGNALAMDDIELYSENLSRLGESVQNVDGEVLKCCPSNVSSRENSASKPRKRIRNPYLDAVVAQEGGAQDEYDDMADFIVCKPGRDYRTVLGLT</sequence>
<feature type="compositionally biased region" description="Acidic residues" evidence="1">
    <location>
        <begin position="37"/>
        <end position="51"/>
    </location>
</feature>
<evidence type="ECO:0000313" key="3">
    <source>
        <dbReference type="Proteomes" id="UP000001568"/>
    </source>
</evidence>
<dbReference type="AlphaFoldDB" id="A4SB74"/>
<dbReference type="KEGG" id="olu:OSTLU_19066"/>
<evidence type="ECO:0000256" key="1">
    <source>
        <dbReference type="SAM" id="MobiDB-lite"/>
    </source>
</evidence>
<reference evidence="2 3" key="1">
    <citation type="journal article" date="2007" name="Proc. Natl. Acad. Sci. U.S.A.">
        <title>The tiny eukaryote Ostreococcus provides genomic insights into the paradox of plankton speciation.</title>
        <authorList>
            <person name="Palenik B."/>
            <person name="Grimwood J."/>
            <person name="Aerts A."/>
            <person name="Rouze P."/>
            <person name="Salamov A."/>
            <person name="Putnam N."/>
            <person name="Dupont C."/>
            <person name="Jorgensen R."/>
            <person name="Derelle E."/>
            <person name="Rombauts S."/>
            <person name="Zhou K."/>
            <person name="Otillar R."/>
            <person name="Merchant S.S."/>
            <person name="Podell S."/>
            <person name="Gaasterland T."/>
            <person name="Napoli C."/>
            <person name="Gendler K."/>
            <person name="Manuell A."/>
            <person name="Tai V."/>
            <person name="Vallon O."/>
            <person name="Piganeau G."/>
            <person name="Jancek S."/>
            <person name="Heijde M."/>
            <person name="Jabbari K."/>
            <person name="Bowler C."/>
            <person name="Lohr M."/>
            <person name="Robbens S."/>
            <person name="Werner G."/>
            <person name="Dubchak I."/>
            <person name="Pazour G.J."/>
            <person name="Ren Q."/>
            <person name="Paulsen I."/>
            <person name="Delwiche C."/>
            <person name="Schmutz J."/>
            <person name="Rokhsar D."/>
            <person name="Van de Peer Y."/>
            <person name="Moreau H."/>
            <person name="Grigoriev I.V."/>
        </authorList>
    </citation>
    <scope>NUCLEOTIDE SEQUENCE [LARGE SCALE GENOMIC DNA]</scope>
    <source>
        <strain evidence="2 3">CCE9901</strain>
    </source>
</reference>
<dbReference type="RefSeq" id="XP_001422726.1">
    <property type="nucleotide sequence ID" value="XM_001422689.1"/>
</dbReference>
<gene>
    <name evidence="2" type="ORF">OSTLU_19066</name>
</gene>